<name>A0ABV7FQ68_9ALTE</name>
<organism evidence="3 4">
    <name type="scientific">Agaribacter flavus</name>
    <dbReference type="NCBI Taxonomy" id="1902781"/>
    <lineage>
        <taxon>Bacteria</taxon>
        <taxon>Pseudomonadati</taxon>
        <taxon>Pseudomonadota</taxon>
        <taxon>Gammaproteobacteria</taxon>
        <taxon>Alteromonadales</taxon>
        <taxon>Alteromonadaceae</taxon>
        <taxon>Agaribacter</taxon>
    </lineage>
</organism>
<feature type="transmembrane region" description="Helical" evidence="1">
    <location>
        <begin position="236"/>
        <end position="254"/>
    </location>
</feature>
<dbReference type="Gene3D" id="2.60.200.20">
    <property type="match status" value="1"/>
</dbReference>
<dbReference type="SUPFAM" id="SSF49879">
    <property type="entry name" value="SMAD/FHA domain"/>
    <property type="match status" value="1"/>
</dbReference>
<reference evidence="4" key="1">
    <citation type="journal article" date="2019" name="Int. J. Syst. Evol. Microbiol.">
        <title>The Global Catalogue of Microorganisms (GCM) 10K type strain sequencing project: providing services to taxonomists for standard genome sequencing and annotation.</title>
        <authorList>
            <consortium name="The Broad Institute Genomics Platform"/>
            <consortium name="The Broad Institute Genome Sequencing Center for Infectious Disease"/>
            <person name="Wu L."/>
            <person name="Ma J."/>
        </authorList>
    </citation>
    <scope>NUCLEOTIDE SEQUENCE [LARGE SCALE GENOMIC DNA]</scope>
    <source>
        <strain evidence="4">KCTC 52473</strain>
    </source>
</reference>
<dbReference type="Pfam" id="PF00498">
    <property type="entry name" value="FHA"/>
    <property type="match status" value="1"/>
</dbReference>
<dbReference type="EMBL" id="JBHRSW010000014">
    <property type="protein sequence ID" value="MFC3121576.1"/>
    <property type="molecule type" value="Genomic_DNA"/>
</dbReference>
<sequence length="694" mass="78040">MVQANHGKDISLPHEIDLGIKTRIEDQFRKQLHQVLSLSDENRDQPLSFDDLVSRYPSLDAVIQYSLTKQDTEQLSISALDPYAHSKLFSISLPLLHEDSSSAENTPYTPLLSLADDIGQAAALKLVTHQQLIQLNLSLEGFKIDELVPLTTYLLSLSKQNQVKLIETVQVPGKLSSLFPVVSTRYAITTDMSVSQLHNELLRFWQLLEIDVDLTYSRVKAELVLLRTNNPYTPSVVSTTLGMLVILVIFHLFIRRYYFHHQLEMLANGKRADEWLDTYARADKPWLRLGEKWQSQLNYWQQIKRESAQLEKQAKTLFDAGDVTSSKLFISKALNINTNAPVATKLMLAVENFEKDSKQLSDKEQWIRNKVAKAMSNYRNNQVFKALRQAYQAEESAKQDKQLKKQLKAIRKLINRINNELSPELERISIVQTASSQELSVGCESCLMIGRENVDFVPPDSDTGAILINHKGLSRVGRHAKISASQAGFFIEDLGSANGIYVDDRRLEKGLAHKLSSGEQLTLGAESKLAAVCFQVDIGKTQGLLQLNSDNALKNKLPLNELANIWPDYVQAIRKNICLMRQHSYLYLDKKSGELLLSDRVVDDKKIKKGMPERIALARIELGESSTISPLFSDAVVAENGADVVEVNGHKLLGKMPLILPIELRIADQLISITASPSKVSAEMDMSIARLLKY</sequence>
<evidence type="ECO:0000259" key="2">
    <source>
        <dbReference type="PROSITE" id="PS50006"/>
    </source>
</evidence>
<keyword evidence="1" id="KW-1133">Transmembrane helix</keyword>
<dbReference type="SMART" id="SM00240">
    <property type="entry name" value="FHA"/>
    <property type="match status" value="1"/>
</dbReference>
<proteinExistence type="predicted"/>
<dbReference type="RefSeq" id="WP_376919714.1">
    <property type="nucleotide sequence ID" value="NZ_JBHRSW010000014.1"/>
</dbReference>
<keyword evidence="1" id="KW-0472">Membrane</keyword>
<gene>
    <name evidence="3" type="ORF">ACFOHL_08070</name>
</gene>
<dbReference type="InterPro" id="IPR008984">
    <property type="entry name" value="SMAD_FHA_dom_sf"/>
</dbReference>
<accession>A0ABV7FQ68</accession>
<comment type="caution">
    <text evidence="3">The sequence shown here is derived from an EMBL/GenBank/DDBJ whole genome shotgun (WGS) entry which is preliminary data.</text>
</comment>
<protein>
    <submittedName>
        <fullName evidence="3">FHA domain-containing protein</fullName>
    </submittedName>
</protein>
<dbReference type="PROSITE" id="PS50006">
    <property type="entry name" value="FHA_DOMAIN"/>
    <property type="match status" value="1"/>
</dbReference>
<keyword evidence="1" id="KW-0812">Transmembrane</keyword>
<dbReference type="CDD" id="cd00060">
    <property type="entry name" value="FHA"/>
    <property type="match status" value="1"/>
</dbReference>
<dbReference type="Proteomes" id="UP001595478">
    <property type="component" value="Unassembled WGS sequence"/>
</dbReference>
<feature type="domain" description="FHA" evidence="2">
    <location>
        <begin position="447"/>
        <end position="507"/>
    </location>
</feature>
<keyword evidence="4" id="KW-1185">Reference proteome</keyword>
<evidence type="ECO:0000313" key="3">
    <source>
        <dbReference type="EMBL" id="MFC3121576.1"/>
    </source>
</evidence>
<dbReference type="InterPro" id="IPR000253">
    <property type="entry name" value="FHA_dom"/>
</dbReference>
<evidence type="ECO:0000313" key="4">
    <source>
        <dbReference type="Proteomes" id="UP001595478"/>
    </source>
</evidence>
<evidence type="ECO:0000256" key="1">
    <source>
        <dbReference type="SAM" id="Phobius"/>
    </source>
</evidence>